<sequence>MKTLDRIVHGMAYAYGAVLGVGLACTSGSLLPIGLQAACRLLAPLF</sequence>
<keyword evidence="1" id="KW-1133">Transmembrane helix</keyword>
<dbReference type="Proteomes" id="UP001366503">
    <property type="component" value="Unassembled WGS sequence"/>
</dbReference>
<reference evidence="2 3" key="1">
    <citation type="submission" date="2022-12" db="EMBL/GenBank/DDBJ databases">
        <authorList>
            <person name="Muema E."/>
        </authorList>
    </citation>
    <scope>NUCLEOTIDE SEQUENCE [LARGE SCALE GENOMIC DNA]</scope>
    <source>
        <strain evidence="3">1330</strain>
    </source>
</reference>
<organism evidence="2 3">
    <name type="scientific">Mesorhizobium argentiipisi</name>
    <dbReference type="NCBI Taxonomy" id="3015175"/>
    <lineage>
        <taxon>Bacteria</taxon>
        <taxon>Pseudomonadati</taxon>
        <taxon>Pseudomonadota</taxon>
        <taxon>Alphaproteobacteria</taxon>
        <taxon>Hyphomicrobiales</taxon>
        <taxon>Phyllobacteriaceae</taxon>
        <taxon>Mesorhizobium</taxon>
    </lineage>
</organism>
<dbReference type="RefSeq" id="WP_337092696.1">
    <property type="nucleotide sequence ID" value="NZ_JAPYKO010000004.1"/>
</dbReference>
<accession>A0ABU8KB04</accession>
<name>A0ABU8KB04_9HYPH</name>
<keyword evidence="3" id="KW-1185">Reference proteome</keyword>
<comment type="caution">
    <text evidence="2">The sequence shown here is derived from an EMBL/GenBank/DDBJ whole genome shotgun (WGS) entry which is preliminary data.</text>
</comment>
<gene>
    <name evidence="2" type="ORF">O7A05_09285</name>
</gene>
<proteinExistence type="predicted"/>
<evidence type="ECO:0000256" key="1">
    <source>
        <dbReference type="SAM" id="Phobius"/>
    </source>
</evidence>
<evidence type="ECO:0000313" key="2">
    <source>
        <dbReference type="EMBL" id="MEI9402356.1"/>
    </source>
</evidence>
<protein>
    <submittedName>
        <fullName evidence="2">Uncharacterized protein</fullName>
    </submittedName>
</protein>
<keyword evidence="1" id="KW-0472">Membrane</keyword>
<feature type="transmembrane region" description="Helical" evidence="1">
    <location>
        <begin position="12"/>
        <end position="35"/>
    </location>
</feature>
<evidence type="ECO:0000313" key="3">
    <source>
        <dbReference type="Proteomes" id="UP001366503"/>
    </source>
</evidence>
<keyword evidence="1" id="KW-0812">Transmembrane</keyword>
<dbReference type="PROSITE" id="PS51257">
    <property type="entry name" value="PROKAR_LIPOPROTEIN"/>
    <property type="match status" value="1"/>
</dbReference>
<dbReference type="EMBL" id="JAPYKO010000004">
    <property type="protein sequence ID" value="MEI9402356.1"/>
    <property type="molecule type" value="Genomic_DNA"/>
</dbReference>